<dbReference type="eggNOG" id="COG1262">
    <property type="taxonomic scope" value="Bacteria"/>
</dbReference>
<reference evidence="3 4" key="1">
    <citation type="submission" date="2008-07" db="EMBL/GenBank/DDBJ databases">
        <authorList>
            <person name="Tandeau de Marsac N."/>
            <person name="Ferriera S."/>
            <person name="Johnson J."/>
            <person name="Kravitz S."/>
            <person name="Beeson K."/>
            <person name="Sutton G."/>
            <person name="Rogers Y.-H."/>
            <person name="Friedman R."/>
            <person name="Frazier M."/>
            <person name="Venter J.C."/>
        </authorList>
    </citation>
    <scope>NUCLEOTIDE SEQUENCE [LARGE SCALE GENOMIC DNA]</scope>
    <source>
        <strain evidence="3 4">PCC 7420</strain>
    </source>
</reference>
<gene>
    <name evidence="3" type="ORF">MC7420_3567</name>
</gene>
<feature type="domain" description="Sulfatase-modifying factor enzyme-like" evidence="1">
    <location>
        <begin position="219"/>
        <end position="464"/>
    </location>
</feature>
<dbReference type="InterPro" id="IPR027577">
    <property type="entry name" value="OvoA_Nterm"/>
</dbReference>
<accession>B4W071</accession>
<dbReference type="Proteomes" id="UP000003835">
    <property type="component" value="Unassembled WGS sequence"/>
</dbReference>
<dbReference type="InterPro" id="IPR005532">
    <property type="entry name" value="SUMF_dom"/>
</dbReference>
<dbReference type="Gene3D" id="3.40.50.150">
    <property type="entry name" value="Vaccinia Virus protein VP39"/>
    <property type="match status" value="1"/>
</dbReference>
<keyword evidence="4" id="KW-1185">Reference proteome</keyword>
<dbReference type="Pfam" id="PF03781">
    <property type="entry name" value="FGE-sulfatase"/>
    <property type="match status" value="1"/>
</dbReference>
<organism evidence="3 4">
    <name type="scientific">Coleofasciculus chthonoplastes PCC 7420</name>
    <dbReference type="NCBI Taxonomy" id="118168"/>
    <lineage>
        <taxon>Bacteria</taxon>
        <taxon>Bacillati</taxon>
        <taxon>Cyanobacteriota</taxon>
        <taxon>Cyanophyceae</taxon>
        <taxon>Coleofasciculales</taxon>
        <taxon>Coleofasciculaceae</taxon>
        <taxon>Coleofasciculus</taxon>
    </lineage>
</organism>
<dbReference type="PANTHER" id="PTHR23150">
    <property type="entry name" value="SULFATASE MODIFYING FACTOR 1, 2"/>
    <property type="match status" value="1"/>
</dbReference>
<dbReference type="GO" id="GO:0120147">
    <property type="term" value="F:formylglycine-generating oxidase activity"/>
    <property type="evidence" value="ECO:0007669"/>
    <property type="project" value="TreeGrafter"/>
</dbReference>
<dbReference type="PANTHER" id="PTHR23150:SF26">
    <property type="entry name" value="GENERIC METHYLTRANSFERASE"/>
    <property type="match status" value="1"/>
</dbReference>
<dbReference type="STRING" id="118168.MC7420_3567"/>
<dbReference type="EMBL" id="DS989864">
    <property type="protein sequence ID" value="EDX72495.1"/>
    <property type="molecule type" value="Genomic_DNA"/>
</dbReference>
<protein>
    <submittedName>
        <fullName evidence="3">Conserved domain protein</fullName>
    </submittedName>
</protein>
<dbReference type="Gene3D" id="3.90.1580.10">
    <property type="entry name" value="paralog of FGE (formylglycine-generating enzyme)"/>
    <property type="match status" value="1"/>
</dbReference>
<evidence type="ECO:0000259" key="1">
    <source>
        <dbReference type="Pfam" id="PF03781"/>
    </source>
</evidence>
<dbReference type="InterPro" id="IPR019257">
    <property type="entry name" value="MeTrfase_dom"/>
</dbReference>
<dbReference type="InterPro" id="IPR051043">
    <property type="entry name" value="Sulfatase_Mod_Factor_Kinase"/>
</dbReference>
<dbReference type="InterPro" id="IPR042095">
    <property type="entry name" value="SUMF_sf"/>
</dbReference>
<evidence type="ECO:0000313" key="4">
    <source>
        <dbReference type="Proteomes" id="UP000003835"/>
    </source>
</evidence>
<dbReference type="NCBIfam" id="TIGR04344">
    <property type="entry name" value="ovoA_Nterm"/>
    <property type="match status" value="1"/>
</dbReference>
<dbReference type="InterPro" id="IPR029063">
    <property type="entry name" value="SAM-dependent_MTases_sf"/>
</dbReference>
<feature type="domain" description="Histidine-specific methyltransferase SAM-dependent" evidence="2">
    <location>
        <begin position="1"/>
        <end position="141"/>
    </location>
</feature>
<dbReference type="Pfam" id="PF10017">
    <property type="entry name" value="Methyltransf_33"/>
    <property type="match status" value="1"/>
</dbReference>
<name>B4W071_9CYAN</name>
<sequence length="471" mass="54179">MLDAYQALGNGLGYVPIDVSGGILTESACQLLQDYPTLHIQGLVGTYEQALTQLKPTSLPSRMIFFLGSTLGNLTPQECDRFFCQILEALDVGEYFLLGVDLQKPKQVLEAAYNDAQGVTAQFNLNMLDHLNYRFAANFDNVWRYRDKAKAEVTDFIHNTPLNFPINQNHPLWALIMGMEHNRIHFETSSMLIRQLPIERLKRPDSWQYATFHGKICANKMIQIPGGVVKLGKPKDAPTYGWDSEYGSRNVEVKPFLASQYLITNGEFLKFVEEDGYDNREFWDEESWSWKSDYNIKHPKFWIPSNGSYNYRAMFDEIDLPLDWPVEVNHDEAMAYCRWTGKGVRLMSEAEWTMAAANCEDDQDFNLHIKFNSPTSVGSVETAKSPSGLYDIRGNVWEWLSDDFKPLPGFKPHPLYEDYSAPFFDTQHKIMRGGSWASTGTYASTSCRNWFRRNFYQHAGFRIAQNLEEEK</sequence>
<dbReference type="AlphaFoldDB" id="B4W071"/>
<proteinExistence type="predicted"/>
<dbReference type="InterPro" id="IPR016187">
    <property type="entry name" value="CTDL_fold"/>
</dbReference>
<dbReference type="HOGENOM" id="CLU_012431_9_1_3"/>
<evidence type="ECO:0000259" key="2">
    <source>
        <dbReference type="Pfam" id="PF10017"/>
    </source>
</evidence>
<dbReference type="SUPFAM" id="SSF56436">
    <property type="entry name" value="C-type lectin-like"/>
    <property type="match status" value="1"/>
</dbReference>
<evidence type="ECO:0000313" key="3">
    <source>
        <dbReference type="EMBL" id="EDX72495.1"/>
    </source>
</evidence>